<sequence length="72" mass="7470">MPAVVGAVKVLSIATSSIFNIGDVYAMSPFSEAKTFAGGGSFNTGDGLRISLGHSATNVYDKDHFDQSISTL</sequence>
<dbReference type="Pfam" id="PF10676">
    <property type="entry name" value="gerPA"/>
    <property type="match status" value="1"/>
</dbReference>
<comment type="caution">
    <text evidence="1">The sequence shown here is derived from an EMBL/GenBank/DDBJ whole genome shotgun (WGS) entry which is preliminary data.</text>
</comment>
<dbReference type="OrthoDB" id="2691926at2"/>
<proteinExistence type="predicted"/>
<dbReference type="PANTHER" id="PTHR37808:SF3">
    <property type="entry name" value="SPORE GERMINATION PROTEIN GERPA-RELATED"/>
    <property type="match status" value="1"/>
</dbReference>
<protein>
    <submittedName>
        <fullName evidence="1">Spore germination protein</fullName>
    </submittedName>
</protein>
<dbReference type="EMBL" id="WJNG01000014">
    <property type="protein sequence ID" value="MRH44187.1"/>
    <property type="molecule type" value="Genomic_DNA"/>
</dbReference>
<accession>A0A6A8DMD5</accession>
<organism evidence="1 2">
    <name type="scientific">Aquibacillus halophilus</name>
    <dbReference type="NCBI Taxonomy" id="930132"/>
    <lineage>
        <taxon>Bacteria</taxon>
        <taxon>Bacillati</taxon>
        <taxon>Bacillota</taxon>
        <taxon>Bacilli</taxon>
        <taxon>Bacillales</taxon>
        <taxon>Bacillaceae</taxon>
        <taxon>Aquibacillus</taxon>
    </lineage>
</organism>
<gene>
    <name evidence="1" type="ORF">GH741_16210</name>
</gene>
<reference evidence="1" key="1">
    <citation type="submission" date="2019-11" db="EMBL/GenBank/DDBJ databases">
        <authorList>
            <person name="Li J."/>
        </authorList>
    </citation>
    <scope>NUCLEOTIDE SEQUENCE</scope>
    <source>
        <strain evidence="1">B6B</strain>
    </source>
</reference>
<keyword evidence="2" id="KW-1185">Reference proteome</keyword>
<name>A0A6A8DMD5_9BACI</name>
<dbReference type="AlphaFoldDB" id="A0A6A8DMD5"/>
<dbReference type="InterPro" id="IPR019618">
    <property type="entry name" value="Spore_germination_GerPA"/>
</dbReference>
<dbReference type="PANTHER" id="PTHR37808">
    <property type="entry name" value="SPORE GERMINATION PROTEIN-LIKE PROTEIN YDZR-RELATED"/>
    <property type="match status" value="1"/>
</dbReference>
<evidence type="ECO:0000313" key="1">
    <source>
        <dbReference type="EMBL" id="MRH44187.1"/>
    </source>
</evidence>
<dbReference type="RefSeq" id="WP_153737796.1">
    <property type="nucleotide sequence ID" value="NZ_WJNG01000014.1"/>
</dbReference>
<evidence type="ECO:0000313" key="2">
    <source>
        <dbReference type="Proteomes" id="UP000799092"/>
    </source>
</evidence>
<dbReference type="Proteomes" id="UP000799092">
    <property type="component" value="Unassembled WGS sequence"/>
</dbReference>